<keyword evidence="4" id="KW-1185">Reference proteome</keyword>
<feature type="transmembrane region" description="Helical" evidence="2">
    <location>
        <begin position="226"/>
        <end position="248"/>
    </location>
</feature>
<organism evidence="3 4">
    <name type="scientific">Coregonus suidteri</name>
    <dbReference type="NCBI Taxonomy" id="861788"/>
    <lineage>
        <taxon>Eukaryota</taxon>
        <taxon>Metazoa</taxon>
        <taxon>Chordata</taxon>
        <taxon>Craniata</taxon>
        <taxon>Vertebrata</taxon>
        <taxon>Euteleostomi</taxon>
        <taxon>Actinopterygii</taxon>
        <taxon>Neopterygii</taxon>
        <taxon>Teleostei</taxon>
        <taxon>Protacanthopterygii</taxon>
        <taxon>Salmoniformes</taxon>
        <taxon>Salmonidae</taxon>
        <taxon>Coregoninae</taxon>
        <taxon>Coregonus</taxon>
    </lineage>
</organism>
<feature type="transmembrane region" description="Helical" evidence="2">
    <location>
        <begin position="103"/>
        <end position="128"/>
    </location>
</feature>
<feature type="transmembrane region" description="Helical" evidence="2">
    <location>
        <begin position="45"/>
        <end position="65"/>
    </location>
</feature>
<feature type="region of interest" description="Disordered" evidence="1">
    <location>
        <begin position="285"/>
        <end position="324"/>
    </location>
</feature>
<dbReference type="InterPro" id="IPR051415">
    <property type="entry name" value="LAAT-1"/>
</dbReference>
<comment type="caution">
    <text evidence="3">The sequence shown here is derived from an EMBL/GenBank/DDBJ whole genome shotgun (WGS) entry which is preliminary data.</text>
</comment>
<evidence type="ECO:0008006" key="5">
    <source>
        <dbReference type="Google" id="ProtNLM"/>
    </source>
</evidence>
<reference evidence="3 4" key="1">
    <citation type="submission" date="2021-04" db="EMBL/GenBank/DDBJ databases">
        <authorList>
            <person name="De Guttry C."/>
            <person name="Zahm M."/>
            <person name="Klopp C."/>
            <person name="Cabau C."/>
            <person name="Louis A."/>
            <person name="Berthelot C."/>
            <person name="Parey E."/>
            <person name="Roest Crollius H."/>
            <person name="Montfort J."/>
            <person name="Robinson-Rechavi M."/>
            <person name="Bucao C."/>
            <person name="Bouchez O."/>
            <person name="Gislard M."/>
            <person name="Lluch J."/>
            <person name="Milhes M."/>
            <person name="Lampietro C."/>
            <person name="Lopez Roques C."/>
            <person name="Donnadieu C."/>
            <person name="Braasch I."/>
            <person name="Desvignes T."/>
            <person name="Postlethwait J."/>
            <person name="Bobe J."/>
            <person name="Wedekind C."/>
            <person name="Guiguen Y."/>
        </authorList>
    </citation>
    <scope>NUCLEOTIDE SEQUENCE [LARGE SCALE GENOMIC DNA]</scope>
    <source>
        <strain evidence="3">Cs_M1</strain>
        <tissue evidence="3">Blood</tissue>
    </source>
</reference>
<dbReference type="PANTHER" id="PTHR16201:SF53">
    <property type="entry name" value="TRANSMEMBRANE PROTEIN 44"/>
    <property type="match status" value="1"/>
</dbReference>
<dbReference type="PANTHER" id="PTHR16201">
    <property type="entry name" value="SEVEN TRANSMEMBRANE PROTEIN 1-RELATED"/>
    <property type="match status" value="1"/>
</dbReference>
<sequence length="494" mass="55195">MGVAAQSVTNGQSRAENLSFDLTSWWRPDIISTCFSNRQNVCISTGLSCLSVLLLIISCFMLVCLRCRVRGRDSGKEAACALYSFFGNLCSTVGAFLSNQLALQVIMGGFMAAVEVINFISIVFPICLCWNTRAEKRLRMMKRRRRQNFMAVSLLLMVGGWSYLTSRTSHGLVDRPLTGRRLLLTDLLHDRTEVLGYILGLLSFVIAWTSKFPALSRARRGERSRAHVSSGLLCSLAGALYTSAILLYDTQYEFVLRAMPWLLASTCCAAMDLAIVVLSWCRKGTTEQQPGRGSPDTESLLGGSSPPTQHNPSGKPPKKHSNNLKLADMGHYMDVNIQPVRKVCLKEVTLSREEGVSESHPLRRTVRVVRVDDTFSDSSSLSSDLEWDFEDSNAQWNKLPKEQEKVDEFPLQEWPKNPRPKPTGVCSCGGIIGQAGKRVSSKLLSSYYDSQVIFKESRWFWGPGSCRERVSYRGEEERLGVSLPRLSSCAQWAW</sequence>
<keyword evidence="2" id="KW-1133">Transmembrane helix</keyword>
<dbReference type="AlphaFoldDB" id="A0AAN8M8Q8"/>
<name>A0AAN8M8Q8_9TELE</name>
<feature type="transmembrane region" description="Helical" evidence="2">
    <location>
        <begin position="77"/>
        <end position="97"/>
    </location>
</feature>
<dbReference type="EMBL" id="JAGTTL010000013">
    <property type="protein sequence ID" value="KAK6314326.1"/>
    <property type="molecule type" value="Genomic_DNA"/>
</dbReference>
<accession>A0AAN8M8Q8</accession>
<dbReference type="Proteomes" id="UP001356427">
    <property type="component" value="Unassembled WGS sequence"/>
</dbReference>
<evidence type="ECO:0000313" key="3">
    <source>
        <dbReference type="EMBL" id="KAK6314326.1"/>
    </source>
</evidence>
<dbReference type="GO" id="GO:0016020">
    <property type="term" value="C:membrane"/>
    <property type="evidence" value="ECO:0007669"/>
    <property type="project" value="TreeGrafter"/>
</dbReference>
<evidence type="ECO:0000313" key="4">
    <source>
        <dbReference type="Proteomes" id="UP001356427"/>
    </source>
</evidence>
<evidence type="ECO:0000256" key="1">
    <source>
        <dbReference type="SAM" id="MobiDB-lite"/>
    </source>
</evidence>
<keyword evidence="2" id="KW-0472">Membrane</keyword>
<feature type="transmembrane region" description="Helical" evidence="2">
    <location>
        <begin position="149"/>
        <end position="166"/>
    </location>
</feature>
<feature type="transmembrane region" description="Helical" evidence="2">
    <location>
        <begin position="260"/>
        <end position="281"/>
    </location>
</feature>
<evidence type="ECO:0000256" key="2">
    <source>
        <dbReference type="SAM" id="Phobius"/>
    </source>
</evidence>
<keyword evidence="2" id="KW-0812">Transmembrane</keyword>
<protein>
    <recommendedName>
        <fullName evidence="5">Transmembrane protein 44</fullName>
    </recommendedName>
</protein>
<gene>
    <name evidence="3" type="ORF">J4Q44_G00157850</name>
</gene>
<proteinExistence type="predicted"/>
<feature type="transmembrane region" description="Helical" evidence="2">
    <location>
        <begin position="194"/>
        <end position="214"/>
    </location>
</feature>
<dbReference type="GO" id="GO:0015174">
    <property type="term" value="F:basic amino acid transmembrane transporter activity"/>
    <property type="evidence" value="ECO:0007669"/>
    <property type="project" value="TreeGrafter"/>
</dbReference>